<protein>
    <submittedName>
        <fullName evidence="1">Uncharacterized protein</fullName>
    </submittedName>
</protein>
<evidence type="ECO:0000313" key="1">
    <source>
        <dbReference type="EMBL" id="VVJ16785.1"/>
    </source>
</evidence>
<dbReference type="AlphaFoldDB" id="A0A6I8LM09"/>
<dbReference type="Proteomes" id="UP000399805">
    <property type="component" value="Unassembled WGS sequence"/>
</dbReference>
<organism evidence="1 2">
    <name type="scientific">Amycolatopsis camponoti</name>
    <dbReference type="NCBI Taxonomy" id="2606593"/>
    <lineage>
        <taxon>Bacteria</taxon>
        <taxon>Bacillati</taxon>
        <taxon>Actinomycetota</taxon>
        <taxon>Actinomycetes</taxon>
        <taxon>Pseudonocardiales</taxon>
        <taxon>Pseudonocardiaceae</taxon>
        <taxon>Amycolatopsis</taxon>
    </lineage>
</organism>
<name>A0A6I8LM09_9PSEU</name>
<gene>
    <name evidence="1" type="ORF">AA23TX_01806</name>
</gene>
<sequence>MDQGRTGVLSNARAKVYHLPPTKSSGHGVSIEQMFEIVVPGG</sequence>
<accession>A0A6I8LM09</accession>
<evidence type="ECO:0000313" key="2">
    <source>
        <dbReference type="Proteomes" id="UP000399805"/>
    </source>
</evidence>
<proteinExistence type="predicted"/>
<dbReference type="EMBL" id="CABVGP010000001">
    <property type="protein sequence ID" value="VVJ16785.1"/>
    <property type="molecule type" value="Genomic_DNA"/>
</dbReference>
<keyword evidence="2" id="KW-1185">Reference proteome</keyword>
<reference evidence="1 2" key="1">
    <citation type="submission" date="2019-09" db="EMBL/GenBank/DDBJ databases">
        <authorList>
            <person name="Leyn A S."/>
        </authorList>
    </citation>
    <scope>NUCLEOTIDE SEQUENCE [LARGE SCALE GENOMIC DNA]</scope>
    <source>
        <strain evidence="1">AA231_1</strain>
    </source>
</reference>